<dbReference type="InterPro" id="IPR000073">
    <property type="entry name" value="AB_hydrolase_1"/>
</dbReference>
<geneLocation type="plasmid" evidence="2 5">
    <name>pJCM12687</name>
</geneLocation>
<dbReference type="InterPro" id="IPR029058">
    <property type="entry name" value="AB_hydrolase_fold"/>
</dbReference>
<dbReference type="RefSeq" id="WP_083132782.1">
    <property type="nucleotide sequence ID" value="NZ_AP022607.1"/>
</dbReference>
<dbReference type="AlphaFoldDB" id="A0A7I7WCC8"/>
<reference evidence="3 4" key="1">
    <citation type="submission" date="2016-12" db="EMBL/GenBank/DDBJ databases">
        <title>The new phylogeny of genus Mycobacterium.</title>
        <authorList>
            <person name="Tortoli E."/>
            <person name="Trovato A."/>
            <person name="Cirillo D.M."/>
        </authorList>
    </citation>
    <scope>NUCLEOTIDE SEQUENCE [LARGE SCALE GENOMIC DNA]</scope>
    <source>
        <strain evidence="3 4">DSM 44624</strain>
    </source>
</reference>
<feature type="domain" description="AB hydrolase-1" evidence="1">
    <location>
        <begin position="37"/>
        <end position="260"/>
    </location>
</feature>
<evidence type="ECO:0000313" key="5">
    <source>
        <dbReference type="Proteomes" id="UP000467379"/>
    </source>
</evidence>
<organism evidence="3 4">
    <name type="scientific">Mycobacterium branderi</name>
    <dbReference type="NCBI Taxonomy" id="43348"/>
    <lineage>
        <taxon>Bacteria</taxon>
        <taxon>Bacillati</taxon>
        <taxon>Actinomycetota</taxon>
        <taxon>Actinomycetes</taxon>
        <taxon>Mycobacteriales</taxon>
        <taxon>Mycobacteriaceae</taxon>
        <taxon>Mycobacterium</taxon>
    </lineage>
</organism>
<name>A0A7I7WCC8_9MYCO</name>
<dbReference type="PANTHER" id="PTHR43433:SF1">
    <property type="entry name" value="BLL5160 PROTEIN"/>
    <property type="match status" value="1"/>
</dbReference>
<reference evidence="2 5" key="2">
    <citation type="journal article" date="2019" name="Emerg. Microbes Infect.">
        <title>Comprehensive subspecies identification of 175 nontuberculous mycobacteria species based on 7547 genomic profiles.</title>
        <authorList>
            <person name="Matsumoto Y."/>
            <person name="Kinjo T."/>
            <person name="Motooka D."/>
            <person name="Nabeya D."/>
            <person name="Jung N."/>
            <person name="Uechi K."/>
            <person name="Horii T."/>
            <person name="Iida T."/>
            <person name="Fujita J."/>
            <person name="Nakamura S."/>
        </authorList>
    </citation>
    <scope>NUCLEOTIDE SEQUENCE [LARGE SCALE GENOMIC DNA]</scope>
    <source>
        <strain evidence="2 5">JCM 12687</strain>
        <plasmid evidence="2">pJCM12687</plasmid>
    </source>
</reference>
<evidence type="ECO:0000259" key="1">
    <source>
        <dbReference type="Pfam" id="PF12697"/>
    </source>
</evidence>
<dbReference type="OrthoDB" id="9804723at2"/>
<dbReference type="EMBL" id="AP022607">
    <property type="protein sequence ID" value="BBZ15229.1"/>
    <property type="molecule type" value="Genomic_DNA"/>
</dbReference>
<keyword evidence="5" id="KW-1185">Reference proteome</keyword>
<accession>A0A7I7WCC8</accession>
<keyword evidence="2" id="KW-0378">Hydrolase</keyword>
<dbReference type="Pfam" id="PF12697">
    <property type="entry name" value="Abhydrolase_6"/>
    <property type="match status" value="1"/>
</dbReference>
<dbReference type="EMBL" id="MVHM01000012">
    <property type="protein sequence ID" value="ORA35508.1"/>
    <property type="molecule type" value="Genomic_DNA"/>
</dbReference>
<dbReference type="PANTHER" id="PTHR43433">
    <property type="entry name" value="HYDROLASE, ALPHA/BETA FOLD FAMILY PROTEIN"/>
    <property type="match status" value="1"/>
</dbReference>
<dbReference type="PRINTS" id="PR00111">
    <property type="entry name" value="ABHYDROLASE"/>
</dbReference>
<reference evidence="2" key="3">
    <citation type="submission" date="2020-02" db="EMBL/GenBank/DDBJ databases">
        <authorList>
            <person name="Matsumoto Y."/>
            <person name="Kinjo T."/>
            <person name="Motooka D."/>
            <person name="Nabeya D."/>
            <person name="Jung N."/>
            <person name="Uechi K."/>
            <person name="Horii T."/>
            <person name="Iida T."/>
            <person name="Fujita J."/>
            <person name="Nakamura S."/>
        </authorList>
    </citation>
    <scope>NUCLEOTIDE SEQUENCE</scope>
    <source>
        <strain evidence="2">JCM 12687</strain>
        <plasmid evidence="2">pJCM12687</plasmid>
    </source>
</reference>
<evidence type="ECO:0000313" key="4">
    <source>
        <dbReference type="Proteomes" id="UP000192441"/>
    </source>
</evidence>
<gene>
    <name evidence="3" type="ORF">BST20_18170</name>
    <name evidence="2" type="ORF">MBRA_54240</name>
</gene>
<dbReference type="Proteomes" id="UP000192441">
    <property type="component" value="Unassembled WGS sequence"/>
</dbReference>
<proteinExistence type="predicted"/>
<dbReference type="Gene3D" id="3.40.50.1820">
    <property type="entry name" value="alpha/beta hydrolase"/>
    <property type="match status" value="1"/>
</dbReference>
<dbReference type="GO" id="GO:0016787">
    <property type="term" value="F:hydrolase activity"/>
    <property type="evidence" value="ECO:0007669"/>
    <property type="project" value="UniProtKB-KW"/>
</dbReference>
<dbReference type="Proteomes" id="UP000467379">
    <property type="component" value="Plasmid pJCM12687"/>
</dbReference>
<evidence type="ECO:0000313" key="2">
    <source>
        <dbReference type="EMBL" id="BBZ15229.1"/>
    </source>
</evidence>
<dbReference type="InterPro" id="IPR050471">
    <property type="entry name" value="AB_hydrolase"/>
</dbReference>
<dbReference type="SUPFAM" id="SSF53474">
    <property type="entry name" value="alpha/beta-Hydrolases"/>
    <property type="match status" value="1"/>
</dbReference>
<keyword evidence="2" id="KW-0614">Plasmid</keyword>
<sequence length="273" mass="28818">MDPQTAPELTPFELTTPSQTLRGWTAGAVTDSPRTPVLFVHPINLQGLAWAQVATALTGERFCLLPDMRGHGRSTAKGPFGVDAWVEDLLAVLDHFGVTRCHVVGGSLGGTLAVALADRAPERVVSIAAFGSALALAGHDLEAVLDALRDNGVRRTFEHGIPEVTVAPGTPQQIVSMIVDMTNPNDVPTVSAIWRATIDTDITNLAESIAVPALVVTGECDRTCPPDQGKAMAERLGTSFALMPGIGHLPMLEAPQPTAALVRDFLDAQEAPR</sequence>
<evidence type="ECO:0000313" key="3">
    <source>
        <dbReference type="EMBL" id="ORA35508.1"/>
    </source>
</evidence>
<protein>
    <submittedName>
        <fullName evidence="2">Alpha/beta hydrolase</fullName>
    </submittedName>
</protein>